<sequence>MKETLESSFQINLNGITIPHLEFAVPLWNPNRKREIKLDNERNQIGTTIEIYDSFNNISEDVYNAINPYLKSHKNTQRNMNFIFL</sequence>
<gene>
    <name evidence="1" type="ORF">BpHYR1_019564</name>
</gene>
<comment type="caution">
    <text evidence="1">The sequence shown here is derived from an EMBL/GenBank/DDBJ whole genome shotgun (WGS) entry which is preliminary data.</text>
</comment>
<keyword evidence="2" id="KW-1185">Reference proteome</keyword>
<proteinExistence type="predicted"/>
<evidence type="ECO:0000313" key="2">
    <source>
        <dbReference type="Proteomes" id="UP000276133"/>
    </source>
</evidence>
<evidence type="ECO:0000313" key="1">
    <source>
        <dbReference type="EMBL" id="RNA05724.1"/>
    </source>
</evidence>
<accession>A0A3M7Q3D9</accession>
<name>A0A3M7Q3D9_BRAPC</name>
<protein>
    <submittedName>
        <fullName evidence="1">Uncharacterized protein</fullName>
    </submittedName>
</protein>
<dbReference type="EMBL" id="REGN01007624">
    <property type="protein sequence ID" value="RNA05724.1"/>
    <property type="molecule type" value="Genomic_DNA"/>
</dbReference>
<dbReference type="Proteomes" id="UP000276133">
    <property type="component" value="Unassembled WGS sequence"/>
</dbReference>
<dbReference type="AlphaFoldDB" id="A0A3M7Q3D9"/>
<reference evidence="1 2" key="1">
    <citation type="journal article" date="2018" name="Sci. Rep.">
        <title>Genomic signatures of local adaptation to the degree of environmental predictability in rotifers.</title>
        <authorList>
            <person name="Franch-Gras L."/>
            <person name="Hahn C."/>
            <person name="Garcia-Roger E.M."/>
            <person name="Carmona M.J."/>
            <person name="Serra M."/>
            <person name="Gomez A."/>
        </authorList>
    </citation>
    <scope>NUCLEOTIDE SEQUENCE [LARGE SCALE GENOMIC DNA]</scope>
    <source>
        <strain evidence="1">HYR1</strain>
    </source>
</reference>
<organism evidence="1 2">
    <name type="scientific">Brachionus plicatilis</name>
    <name type="common">Marine rotifer</name>
    <name type="synonym">Brachionus muelleri</name>
    <dbReference type="NCBI Taxonomy" id="10195"/>
    <lineage>
        <taxon>Eukaryota</taxon>
        <taxon>Metazoa</taxon>
        <taxon>Spiralia</taxon>
        <taxon>Gnathifera</taxon>
        <taxon>Rotifera</taxon>
        <taxon>Eurotatoria</taxon>
        <taxon>Monogononta</taxon>
        <taxon>Pseudotrocha</taxon>
        <taxon>Ploima</taxon>
        <taxon>Brachionidae</taxon>
        <taxon>Brachionus</taxon>
    </lineage>
</organism>